<evidence type="ECO:0000256" key="3">
    <source>
        <dbReference type="ARBA" id="ARBA00022722"/>
    </source>
</evidence>
<keyword evidence="7 9" id="KW-0460">Magnesium</keyword>
<feature type="binding site" evidence="9">
    <location>
        <position position="13"/>
    </location>
    <ligand>
        <name>Mg(2+)</name>
        <dbReference type="ChEBI" id="CHEBI:18420"/>
        <note>catalytic</note>
    </ligand>
</feature>
<keyword evidence="8 9" id="KW-0051">Antiviral defense</keyword>
<gene>
    <name evidence="9" type="primary">cas2</name>
    <name evidence="11" type="ORF">TCEL_02291</name>
</gene>
<dbReference type="AlphaFoldDB" id="R7RUS3"/>
<dbReference type="PANTHER" id="PTHR34405">
    <property type="entry name" value="CRISPR-ASSOCIATED ENDORIBONUCLEASE CAS2"/>
    <property type="match status" value="1"/>
</dbReference>
<dbReference type="eggNOG" id="COG1343">
    <property type="taxonomic scope" value="Bacteria"/>
</dbReference>
<dbReference type="GO" id="GO:0016787">
    <property type="term" value="F:hydrolase activity"/>
    <property type="evidence" value="ECO:0007669"/>
    <property type="project" value="UniProtKB-KW"/>
</dbReference>
<dbReference type="InterPro" id="IPR021127">
    <property type="entry name" value="CRISPR_associated_Cas2"/>
</dbReference>
<dbReference type="EMBL" id="CAVN010000149">
    <property type="protein sequence ID" value="CDF59223.1"/>
    <property type="molecule type" value="Genomic_DNA"/>
</dbReference>
<dbReference type="PANTHER" id="PTHR34405:SF3">
    <property type="entry name" value="CRISPR-ASSOCIATED ENDORIBONUCLEASE CAS2 3"/>
    <property type="match status" value="1"/>
</dbReference>
<dbReference type="RefSeq" id="WP_018666481.1">
    <property type="nucleotide sequence ID" value="NZ_HF952039.1"/>
</dbReference>
<accession>R7RUS3</accession>
<dbReference type="InterPro" id="IPR019199">
    <property type="entry name" value="Virulence_VapD/CRISPR_Cas2"/>
</dbReference>
<dbReference type="HOGENOM" id="CLU_161124_3_1_9"/>
<reference evidence="11" key="1">
    <citation type="submission" date="2013-03" db="EMBL/GenBank/DDBJ databases">
        <title>Draft genome sequence of the hydrogen-ethanol-producing anaerobic alkalithermophilic Caloramator celere.</title>
        <authorList>
            <person name="Ciranna A."/>
            <person name="Larjo A."/>
            <person name="Kivisto A."/>
            <person name="Santala V."/>
            <person name="Roos C."/>
            <person name="Karp M."/>
        </authorList>
    </citation>
    <scope>NUCLEOTIDE SEQUENCE [LARGE SCALE GENOMIC DNA]</scope>
    <source>
        <strain evidence="11">DSM 8682</strain>
    </source>
</reference>
<dbReference type="Pfam" id="PF09827">
    <property type="entry name" value="CRISPR_Cas2"/>
    <property type="match status" value="1"/>
</dbReference>
<dbReference type="Proteomes" id="UP000014923">
    <property type="component" value="Unassembled WGS sequence"/>
</dbReference>
<evidence type="ECO:0000256" key="2">
    <source>
        <dbReference type="ARBA" id="ARBA00009959"/>
    </source>
</evidence>
<evidence type="ECO:0000313" key="11">
    <source>
        <dbReference type="EMBL" id="CDF59223.1"/>
    </source>
</evidence>
<organism evidence="11 12">
    <name type="scientific">Thermobrachium celere DSM 8682</name>
    <dbReference type="NCBI Taxonomy" id="941824"/>
    <lineage>
        <taxon>Bacteria</taxon>
        <taxon>Bacillati</taxon>
        <taxon>Bacillota</taxon>
        <taxon>Clostridia</taxon>
        <taxon>Eubacteriales</taxon>
        <taxon>Clostridiaceae</taxon>
        <taxon>Thermobrachium</taxon>
    </lineage>
</organism>
<evidence type="ECO:0000313" key="12">
    <source>
        <dbReference type="Proteomes" id="UP000014923"/>
    </source>
</evidence>
<dbReference type="PIRSF" id="PIRSF032582">
    <property type="entry name" value="Cas2"/>
    <property type="match status" value="1"/>
</dbReference>
<dbReference type="NCBIfam" id="TIGR01573">
    <property type="entry name" value="cas2"/>
    <property type="match status" value="1"/>
</dbReference>
<keyword evidence="3 9" id="KW-0540">Nuclease</keyword>
<evidence type="ECO:0000256" key="6">
    <source>
        <dbReference type="ARBA" id="ARBA00022801"/>
    </source>
</evidence>
<comment type="similarity">
    <text evidence="2 9 10">Belongs to the CRISPR-associated endoribonuclease Cas2 protein family.</text>
</comment>
<comment type="subunit">
    <text evidence="9">Homodimer, forms a heterotetramer with a Cas1 homodimer.</text>
</comment>
<keyword evidence="4 9" id="KW-0479">Metal-binding</keyword>
<name>R7RUS3_9CLOT</name>
<dbReference type="SUPFAM" id="SSF143430">
    <property type="entry name" value="TTP0101/SSO1404-like"/>
    <property type="match status" value="1"/>
</dbReference>
<evidence type="ECO:0000256" key="8">
    <source>
        <dbReference type="ARBA" id="ARBA00023118"/>
    </source>
</evidence>
<protein>
    <recommendedName>
        <fullName evidence="9">CRISPR-associated endoribonuclease Cas2</fullName>
        <ecNumber evidence="9">3.1.-.-</ecNumber>
    </recommendedName>
</protein>
<comment type="function">
    <text evidence="9">CRISPR (clustered regularly interspaced short palindromic repeat), is an adaptive immune system that provides protection against mobile genetic elements (viruses, transposable elements and conjugative plasmids). CRISPR clusters contain sequences complementary to antecedent mobile elements and target invading nucleic acids. CRISPR clusters are transcribed and processed into CRISPR RNA (crRNA). Functions as a ssRNA-specific endoribonuclease. Involved in the integration of spacer DNA into the CRISPR cassette.</text>
</comment>
<comment type="caution">
    <text evidence="11">The sequence shown here is derived from an EMBL/GenBank/DDBJ whole genome shotgun (WGS) entry which is preliminary data.</text>
</comment>
<comment type="cofactor">
    <cofactor evidence="1 9">
        <name>Mg(2+)</name>
        <dbReference type="ChEBI" id="CHEBI:18420"/>
    </cofactor>
</comment>
<evidence type="ECO:0000256" key="7">
    <source>
        <dbReference type="ARBA" id="ARBA00022842"/>
    </source>
</evidence>
<evidence type="ECO:0000256" key="1">
    <source>
        <dbReference type="ARBA" id="ARBA00001946"/>
    </source>
</evidence>
<dbReference type="EC" id="3.1.-.-" evidence="9"/>
<proteinExistence type="inferred from homology"/>
<keyword evidence="5 9" id="KW-0255">Endonuclease</keyword>
<dbReference type="GO" id="GO:0004521">
    <property type="term" value="F:RNA endonuclease activity"/>
    <property type="evidence" value="ECO:0007669"/>
    <property type="project" value="UniProtKB-UniRule"/>
</dbReference>
<dbReference type="GO" id="GO:0051607">
    <property type="term" value="P:defense response to virus"/>
    <property type="evidence" value="ECO:0007669"/>
    <property type="project" value="UniProtKB-UniRule"/>
</dbReference>
<dbReference type="GO" id="GO:0046872">
    <property type="term" value="F:metal ion binding"/>
    <property type="evidence" value="ECO:0007669"/>
    <property type="project" value="UniProtKB-UniRule"/>
</dbReference>
<evidence type="ECO:0000256" key="4">
    <source>
        <dbReference type="ARBA" id="ARBA00022723"/>
    </source>
</evidence>
<dbReference type="GO" id="GO:0043571">
    <property type="term" value="P:maintenance of CRISPR repeat elements"/>
    <property type="evidence" value="ECO:0007669"/>
    <property type="project" value="UniProtKB-UniRule"/>
</dbReference>
<dbReference type="CDD" id="cd09725">
    <property type="entry name" value="Cas2_I_II_III"/>
    <property type="match status" value="1"/>
</dbReference>
<evidence type="ECO:0000256" key="10">
    <source>
        <dbReference type="PIRNR" id="PIRNR032582"/>
    </source>
</evidence>
<evidence type="ECO:0000256" key="9">
    <source>
        <dbReference type="HAMAP-Rule" id="MF_01471"/>
    </source>
</evidence>
<keyword evidence="6 9" id="KW-0378">Hydrolase</keyword>
<dbReference type="Gene3D" id="3.30.70.240">
    <property type="match status" value="1"/>
</dbReference>
<dbReference type="HAMAP" id="MF_01471">
    <property type="entry name" value="Cas2"/>
    <property type="match status" value="1"/>
</dbReference>
<sequence>MNEYKNLYVISYDIPKDRTRNRVSKVLEGFGQRVQYSLFECRLNNTQLQMLKVKLMKLINNNEDSIIIYRLTPEAQRFVEYIGLKKHFDEDIFYV</sequence>
<keyword evidence="12" id="KW-1185">Reference proteome</keyword>
<evidence type="ECO:0000256" key="5">
    <source>
        <dbReference type="ARBA" id="ARBA00022759"/>
    </source>
</evidence>